<feature type="transmembrane region" description="Helical" evidence="2">
    <location>
        <begin position="519"/>
        <end position="539"/>
    </location>
</feature>
<dbReference type="InterPro" id="IPR011853">
    <property type="entry name" value="TRAP_DctM-Dct_fused"/>
</dbReference>
<evidence type="ECO:0000259" key="3">
    <source>
        <dbReference type="Pfam" id="PF06808"/>
    </source>
</evidence>
<keyword evidence="5" id="KW-1185">Reference proteome</keyword>
<feature type="transmembrane region" description="Helical" evidence="2">
    <location>
        <begin position="165"/>
        <end position="187"/>
    </location>
</feature>
<name>A0ABV7VJX0_9PROT</name>
<feature type="domain" description="TRAP C4-dicarboxylate transport system permease DctM subunit" evidence="3">
    <location>
        <begin position="108"/>
        <end position="550"/>
    </location>
</feature>
<comment type="subcellular location">
    <subcellularLocation>
        <location evidence="1">Cell inner membrane</location>
        <topology evidence="1">Multi-pass membrane protein</topology>
    </subcellularLocation>
</comment>
<protein>
    <submittedName>
        <fullName evidence="4">TRAP transporter permease</fullName>
    </submittedName>
</protein>
<reference evidence="5" key="1">
    <citation type="journal article" date="2019" name="Int. J. Syst. Evol. Microbiol.">
        <title>The Global Catalogue of Microorganisms (GCM) 10K type strain sequencing project: providing services to taxonomists for standard genome sequencing and annotation.</title>
        <authorList>
            <consortium name="The Broad Institute Genomics Platform"/>
            <consortium name="The Broad Institute Genome Sequencing Center for Infectious Disease"/>
            <person name="Wu L."/>
            <person name="Ma J."/>
        </authorList>
    </citation>
    <scope>NUCLEOTIDE SEQUENCE [LARGE SCALE GENOMIC DNA]</scope>
    <source>
        <strain evidence="5">KCTC 42182</strain>
    </source>
</reference>
<keyword evidence="1" id="KW-0997">Cell inner membrane</keyword>
<dbReference type="Pfam" id="PF06808">
    <property type="entry name" value="DctM"/>
    <property type="match status" value="1"/>
</dbReference>
<evidence type="ECO:0000256" key="2">
    <source>
        <dbReference type="SAM" id="Phobius"/>
    </source>
</evidence>
<comment type="caution">
    <text evidence="4">The sequence shown here is derived from an EMBL/GenBank/DDBJ whole genome shotgun (WGS) entry which is preliminary data.</text>
</comment>
<dbReference type="InterPro" id="IPR010656">
    <property type="entry name" value="DctM"/>
</dbReference>
<feature type="transmembrane region" description="Helical" evidence="2">
    <location>
        <begin position="551"/>
        <end position="572"/>
    </location>
</feature>
<evidence type="ECO:0000313" key="5">
    <source>
        <dbReference type="Proteomes" id="UP001595711"/>
    </source>
</evidence>
<dbReference type="PANTHER" id="PTHR43849:SF2">
    <property type="entry name" value="BLL3936 PROTEIN"/>
    <property type="match status" value="1"/>
</dbReference>
<dbReference type="EMBL" id="JBHRYJ010000005">
    <property type="protein sequence ID" value="MFC3677805.1"/>
    <property type="molecule type" value="Genomic_DNA"/>
</dbReference>
<keyword evidence="1" id="KW-0813">Transport</keyword>
<keyword evidence="2" id="KW-1133">Transmembrane helix</keyword>
<keyword evidence="1" id="KW-1003">Cell membrane</keyword>
<feature type="transmembrane region" description="Helical" evidence="2">
    <location>
        <begin position="437"/>
        <end position="455"/>
    </location>
</feature>
<dbReference type="RefSeq" id="WP_379729402.1">
    <property type="nucleotide sequence ID" value="NZ_JBHRYJ010000005.1"/>
</dbReference>
<accession>A0ABV7VJX0</accession>
<dbReference type="PANTHER" id="PTHR43849">
    <property type="entry name" value="BLL3936 PROTEIN"/>
    <property type="match status" value="1"/>
</dbReference>
<feature type="transmembrane region" description="Helical" evidence="2">
    <location>
        <begin position="358"/>
        <end position="374"/>
    </location>
</feature>
<gene>
    <name evidence="4" type="ORF">ACFOOQ_19790</name>
</gene>
<dbReference type="NCBIfam" id="TIGR02123">
    <property type="entry name" value="TRAP_fused"/>
    <property type="match status" value="1"/>
</dbReference>
<keyword evidence="2" id="KW-0812">Transmembrane</keyword>
<feature type="transmembrane region" description="Helical" evidence="2">
    <location>
        <begin position="64"/>
        <end position="82"/>
    </location>
</feature>
<feature type="transmembrane region" description="Helical" evidence="2">
    <location>
        <begin position="329"/>
        <end position="351"/>
    </location>
</feature>
<feature type="transmembrane region" description="Helical" evidence="2">
    <location>
        <begin position="578"/>
        <end position="597"/>
    </location>
</feature>
<feature type="transmembrane region" description="Helical" evidence="2">
    <location>
        <begin position="401"/>
        <end position="425"/>
    </location>
</feature>
<proteinExistence type="predicted"/>
<feature type="transmembrane region" description="Helical" evidence="2">
    <location>
        <begin position="287"/>
        <end position="309"/>
    </location>
</feature>
<comment type="function">
    <text evidence="1">Part of the tripartite ATP-independent periplasmic (TRAP) transport system.</text>
</comment>
<feature type="transmembrane region" description="Helical" evidence="2">
    <location>
        <begin position="37"/>
        <end position="55"/>
    </location>
</feature>
<organism evidence="4 5">
    <name type="scientific">Ferrovibrio xuzhouensis</name>
    <dbReference type="NCBI Taxonomy" id="1576914"/>
    <lineage>
        <taxon>Bacteria</taxon>
        <taxon>Pseudomonadati</taxon>
        <taxon>Pseudomonadota</taxon>
        <taxon>Alphaproteobacteria</taxon>
        <taxon>Rhodospirillales</taxon>
        <taxon>Rhodospirillaceae</taxon>
        <taxon>Ferrovibrio</taxon>
    </lineage>
</organism>
<feature type="transmembrane region" description="Helical" evidence="2">
    <location>
        <begin position="461"/>
        <end position="479"/>
    </location>
</feature>
<feature type="transmembrane region" description="Helical" evidence="2">
    <location>
        <begin position="97"/>
        <end position="115"/>
    </location>
</feature>
<feature type="transmembrane region" description="Helical" evidence="2">
    <location>
        <begin position="122"/>
        <end position="145"/>
    </location>
</feature>
<evidence type="ECO:0000256" key="1">
    <source>
        <dbReference type="RuleBase" id="RU369079"/>
    </source>
</evidence>
<dbReference type="Proteomes" id="UP001595711">
    <property type="component" value="Unassembled WGS sequence"/>
</dbReference>
<feature type="transmembrane region" description="Helical" evidence="2">
    <location>
        <begin position="12"/>
        <end position="31"/>
    </location>
</feature>
<sequence>MQSQDAGARPGWGLLLCAAITVGIHVWLIFTSLVPNLVSRPLHFAAALPWIFLFARPRSRVERWIGFAGCAFGLAGAAYLILDRRAILDQYGSLDGSLWQFVLAGGLILVTLEMARRAVQPVLPGVAVLCLAYGFFGQYLPGALGHPALPVDYFLGSLTLAEGGLWGQLTGISIDLIVPFMILGAVVSAGEAGRGFMALATQLAGGYRAGAAKVSVLASALYGTISGSASANVASVGAITIPGMIRMGYPRPLAAAVEAVASTGGQIMPPVMGSAAFIMAELIRQPYADIAVASILPAVLFFFAAWVGVHYFALRFGLKALPADELPGWRMAAAAVPFFAAPLAVLIVMLLVLGYSPAYAAMLATAVTVAMLIWDGKARRLSGRLFVGRVMTALVDASRQIALIAAIIICAGLIVGVFHATGLGVKITGLILDLSGGHLWAALVLTALACTILGMELPTTAAYLICAAVAGPALVKLGLPELHAHMFVFWYALLCTITPPVCGTVFVAASIAGTPWLPVAGMAMRIGLGLFIIPLGFVANPALMTLATTPVLAILAMLKIGAGLTLLSWALVGVSPRWLLRAAGLAAGLALVFAYGIG</sequence>
<evidence type="ECO:0000313" key="4">
    <source>
        <dbReference type="EMBL" id="MFC3677805.1"/>
    </source>
</evidence>
<keyword evidence="2" id="KW-0472">Membrane</keyword>
<feature type="transmembrane region" description="Helical" evidence="2">
    <location>
        <begin position="488"/>
        <end position="513"/>
    </location>
</feature>